<reference evidence="3 4" key="1">
    <citation type="submission" date="2013-08" db="EMBL/GenBank/DDBJ databases">
        <authorList>
            <person name="Durkin A.S."/>
            <person name="Haft D.R."/>
            <person name="McCorrison J."/>
            <person name="Torralba M."/>
            <person name="Gillis M."/>
            <person name="Haft D.H."/>
            <person name="Methe B."/>
            <person name="Sutton G."/>
            <person name="Nelson K.E."/>
        </authorList>
    </citation>
    <scope>NUCLEOTIDE SEQUENCE [LARGE SCALE GENOMIC DNA]</scope>
    <source>
        <strain evidence="2 4">ATCC 35536</strain>
        <strain evidence="1 3">VPI DR56BR1116</strain>
    </source>
</reference>
<proteinExistence type="predicted"/>
<evidence type="ECO:0000313" key="2">
    <source>
        <dbReference type="EMBL" id="ERK05128.1"/>
    </source>
</evidence>
<dbReference type="STRING" id="1125725.HMPREF1325_1306"/>
<keyword evidence="4" id="KW-1185">Reference proteome</keyword>
<sequence length="80" mass="9043">MTGELAKKDITSICEAVGIVIDRMPAGKQFSGYDLKNAVARIYPDCVNCYVDTVLRCARLKRRGSFFVVNRHKSLYQKRG</sequence>
<comment type="caution">
    <text evidence="1">The sequence shown here is derived from an EMBL/GenBank/DDBJ whole genome shotgun (WGS) entry which is preliminary data.</text>
</comment>
<evidence type="ECO:0000313" key="4">
    <source>
        <dbReference type="Proteomes" id="UP000016646"/>
    </source>
</evidence>
<name>U2LL36_TRESO</name>
<dbReference type="Proteomes" id="UP000016412">
    <property type="component" value="Unassembled WGS sequence"/>
</dbReference>
<dbReference type="AlphaFoldDB" id="U2LL36"/>
<dbReference type="Proteomes" id="UP000016646">
    <property type="component" value="Unassembled WGS sequence"/>
</dbReference>
<evidence type="ECO:0000313" key="3">
    <source>
        <dbReference type="Proteomes" id="UP000016412"/>
    </source>
</evidence>
<evidence type="ECO:0000313" key="1">
    <source>
        <dbReference type="EMBL" id="ERF61743.1"/>
    </source>
</evidence>
<dbReference type="EMBL" id="AVQI01000002">
    <property type="protein sequence ID" value="ERK05128.1"/>
    <property type="molecule type" value="Genomic_DNA"/>
</dbReference>
<dbReference type="EMBL" id="AUZJ01000005">
    <property type="protein sequence ID" value="ERF61743.1"/>
    <property type="molecule type" value="Genomic_DNA"/>
</dbReference>
<protein>
    <submittedName>
        <fullName evidence="1">Uncharacterized protein</fullName>
    </submittedName>
</protein>
<dbReference type="RefSeq" id="WP_021329289.1">
    <property type="nucleotide sequence ID" value="NZ_AUZJ01000005.1"/>
</dbReference>
<dbReference type="PATRIC" id="fig|1125725.3.peg.189"/>
<gene>
    <name evidence="2" type="ORF">HMPREF0860_1571</name>
    <name evidence="1" type="ORF">HMPREF1325_1306</name>
</gene>
<organism evidence="1 3">
    <name type="scientific">Treponema socranskii subsp. socranskii VPI DR56BR1116 = ATCC 35536</name>
    <dbReference type="NCBI Taxonomy" id="1125725"/>
    <lineage>
        <taxon>Bacteria</taxon>
        <taxon>Pseudomonadati</taxon>
        <taxon>Spirochaetota</taxon>
        <taxon>Spirochaetia</taxon>
        <taxon>Spirochaetales</taxon>
        <taxon>Treponemataceae</taxon>
        <taxon>Treponema</taxon>
    </lineage>
</organism>
<accession>U2LL36</accession>